<evidence type="ECO:0000313" key="3">
    <source>
        <dbReference type="EMBL" id="GJD53516.1"/>
    </source>
</evidence>
<proteinExistence type="inferred from homology"/>
<gene>
    <name evidence="3" type="ORF">OPKNFCMD_6292</name>
</gene>
<evidence type="ECO:0008006" key="5">
    <source>
        <dbReference type="Google" id="ProtNLM"/>
    </source>
</evidence>
<evidence type="ECO:0000256" key="1">
    <source>
        <dbReference type="ARBA" id="ARBA00006484"/>
    </source>
</evidence>
<accession>A0ABQ4R871</accession>
<dbReference type="Pfam" id="PF00106">
    <property type="entry name" value="adh_short"/>
    <property type="match status" value="1"/>
</dbReference>
<dbReference type="PANTHER" id="PTHR44169:SF6">
    <property type="entry name" value="NADPH-DEPENDENT 1-ACYLDIHYDROXYACETONE PHOSPHATE REDUCTASE"/>
    <property type="match status" value="1"/>
</dbReference>
<reference evidence="3" key="2">
    <citation type="submission" date="2021-08" db="EMBL/GenBank/DDBJ databases">
        <authorList>
            <person name="Tani A."/>
            <person name="Ola A."/>
            <person name="Ogura Y."/>
            <person name="Katsura K."/>
            <person name="Hayashi T."/>
        </authorList>
    </citation>
    <scope>NUCLEOTIDE SEQUENCE</scope>
    <source>
        <strain evidence="3">KCTC 52305</strain>
    </source>
</reference>
<evidence type="ECO:0000256" key="2">
    <source>
        <dbReference type="ARBA" id="ARBA00023002"/>
    </source>
</evidence>
<dbReference type="RefSeq" id="WP_238314229.1">
    <property type="nucleotide sequence ID" value="NZ_BPQH01000031.1"/>
</dbReference>
<dbReference type="PANTHER" id="PTHR44169">
    <property type="entry name" value="NADPH-DEPENDENT 1-ACYLDIHYDROXYACETONE PHOSPHATE REDUCTASE"/>
    <property type="match status" value="1"/>
</dbReference>
<comment type="caution">
    <text evidence="3">The sequence shown here is derived from an EMBL/GenBank/DDBJ whole genome shotgun (WGS) entry which is preliminary data.</text>
</comment>
<sequence>MEALQQAIASRPNLHAMTFAADSTTGVADFARRVTGAHPSLAALVNDAGIMRFAVLDRARDLADAEATITTNLPGPIRLTDALIEHLIRQPDAALVNVTSGPAFVPLVATPPYPATKAAMHGCTSRGAETQARGDRAGVLRLMIIAEAWAPAQPRVRAGRSV</sequence>
<reference evidence="3" key="1">
    <citation type="journal article" date="2021" name="Front. Microbiol.">
        <title>Comprehensive Comparative Genomics and Phenotyping of Methylobacterium Species.</title>
        <authorList>
            <person name="Alessa O."/>
            <person name="Ogura Y."/>
            <person name="Fujitani Y."/>
            <person name="Takami H."/>
            <person name="Hayashi T."/>
            <person name="Sahin N."/>
            <person name="Tani A."/>
        </authorList>
    </citation>
    <scope>NUCLEOTIDE SEQUENCE</scope>
    <source>
        <strain evidence="3">KCTC 52305</strain>
    </source>
</reference>
<dbReference type="SUPFAM" id="SSF51735">
    <property type="entry name" value="NAD(P)-binding Rossmann-fold domains"/>
    <property type="match status" value="1"/>
</dbReference>
<comment type="similarity">
    <text evidence="1">Belongs to the short-chain dehydrogenases/reductases (SDR) family.</text>
</comment>
<dbReference type="Proteomes" id="UP001055167">
    <property type="component" value="Unassembled WGS sequence"/>
</dbReference>
<organism evidence="3 4">
    <name type="scientific">Methylobacterium crusticola</name>
    <dbReference type="NCBI Taxonomy" id="1697972"/>
    <lineage>
        <taxon>Bacteria</taxon>
        <taxon>Pseudomonadati</taxon>
        <taxon>Pseudomonadota</taxon>
        <taxon>Alphaproteobacteria</taxon>
        <taxon>Hyphomicrobiales</taxon>
        <taxon>Methylobacteriaceae</taxon>
        <taxon>Methylobacterium</taxon>
    </lineage>
</organism>
<dbReference type="InterPro" id="IPR036291">
    <property type="entry name" value="NAD(P)-bd_dom_sf"/>
</dbReference>
<dbReference type="InterPro" id="IPR002347">
    <property type="entry name" value="SDR_fam"/>
</dbReference>
<evidence type="ECO:0000313" key="4">
    <source>
        <dbReference type="Proteomes" id="UP001055167"/>
    </source>
</evidence>
<keyword evidence="4" id="KW-1185">Reference proteome</keyword>
<protein>
    <recommendedName>
        <fullName evidence="5">SDR family NAD(P)-dependent oxidoreductase</fullName>
    </recommendedName>
</protein>
<keyword evidence="2" id="KW-0560">Oxidoreductase</keyword>
<dbReference type="EMBL" id="BPQH01000031">
    <property type="protein sequence ID" value="GJD53516.1"/>
    <property type="molecule type" value="Genomic_DNA"/>
</dbReference>
<name>A0ABQ4R871_9HYPH</name>
<dbReference type="Gene3D" id="3.40.50.720">
    <property type="entry name" value="NAD(P)-binding Rossmann-like Domain"/>
    <property type="match status" value="1"/>
</dbReference>